<name>A0A317VMY5_ASPEC</name>
<dbReference type="AlphaFoldDB" id="A0A317VMY5"/>
<dbReference type="SUPFAM" id="SSF53383">
    <property type="entry name" value="PLP-dependent transferases"/>
    <property type="match status" value="1"/>
</dbReference>
<accession>A0A317VMY5</accession>
<feature type="domain" description="Aminotransferase class I/classII large" evidence="1">
    <location>
        <begin position="73"/>
        <end position="154"/>
    </location>
</feature>
<dbReference type="Gene3D" id="3.90.1150.10">
    <property type="entry name" value="Aspartate Aminotransferase, domain 1"/>
    <property type="match status" value="1"/>
</dbReference>
<organism evidence="2 3">
    <name type="scientific">Aspergillus eucalypticola (strain CBS 122712 / IBT 29274)</name>
    <dbReference type="NCBI Taxonomy" id="1448314"/>
    <lineage>
        <taxon>Eukaryota</taxon>
        <taxon>Fungi</taxon>
        <taxon>Dikarya</taxon>
        <taxon>Ascomycota</taxon>
        <taxon>Pezizomycotina</taxon>
        <taxon>Eurotiomycetes</taxon>
        <taxon>Eurotiomycetidae</taxon>
        <taxon>Eurotiales</taxon>
        <taxon>Aspergillaceae</taxon>
        <taxon>Aspergillus</taxon>
        <taxon>Aspergillus subgen. Circumdati</taxon>
    </lineage>
</organism>
<dbReference type="InterPro" id="IPR015422">
    <property type="entry name" value="PyrdxlP-dep_Trfase_small"/>
</dbReference>
<dbReference type="Proteomes" id="UP000246171">
    <property type="component" value="Unassembled WGS sequence"/>
</dbReference>
<dbReference type="InterPro" id="IPR015421">
    <property type="entry name" value="PyrdxlP-dep_Trfase_major"/>
</dbReference>
<reference evidence="2" key="1">
    <citation type="submission" date="2016-12" db="EMBL/GenBank/DDBJ databases">
        <title>The genomes of Aspergillus section Nigri reveals drivers in fungal speciation.</title>
        <authorList>
            <consortium name="DOE Joint Genome Institute"/>
            <person name="Vesth T.C."/>
            <person name="Nybo J."/>
            <person name="Theobald S."/>
            <person name="Brandl J."/>
            <person name="Frisvad J.C."/>
            <person name="Nielsen K.F."/>
            <person name="Lyhne E.K."/>
            <person name="Kogle M.E."/>
            <person name="Kuo A."/>
            <person name="Riley R."/>
            <person name="Clum A."/>
            <person name="Nolan M."/>
            <person name="Lipzen A."/>
            <person name="Salamov A."/>
            <person name="Henrissat B."/>
            <person name="Wiebenga A."/>
            <person name="De vries R.P."/>
            <person name="Grigoriev I.V."/>
            <person name="Mortensen U.H."/>
            <person name="Andersen M.R."/>
            <person name="Baker S.E."/>
        </authorList>
    </citation>
    <scope>NUCLEOTIDE SEQUENCE</scope>
    <source>
        <strain evidence="2">CBS 122712</strain>
    </source>
</reference>
<evidence type="ECO:0000313" key="3">
    <source>
        <dbReference type="Proteomes" id="UP000246171"/>
    </source>
</evidence>
<dbReference type="InterPro" id="IPR015424">
    <property type="entry name" value="PyrdxlP-dep_Trfase"/>
</dbReference>
<dbReference type="Gene3D" id="3.40.640.10">
    <property type="entry name" value="Type I PLP-dependent aspartate aminotransferase-like (Major domain)"/>
    <property type="match status" value="1"/>
</dbReference>
<gene>
    <name evidence="2" type="ORF">BO83DRAFT_425978</name>
</gene>
<dbReference type="Pfam" id="PF00155">
    <property type="entry name" value="Aminotran_1_2"/>
    <property type="match status" value="1"/>
</dbReference>
<keyword evidence="3" id="KW-1185">Reference proteome</keyword>
<dbReference type="EMBL" id="MSFU01000009">
    <property type="protein sequence ID" value="PWY75694.1"/>
    <property type="molecule type" value="Genomic_DNA"/>
</dbReference>
<evidence type="ECO:0000313" key="2">
    <source>
        <dbReference type="EMBL" id="PWY75694.1"/>
    </source>
</evidence>
<comment type="caution">
    <text evidence="2">The sequence shown here is derived from an EMBL/GenBank/DDBJ whole genome shotgun (WGS) entry which is preliminary data.</text>
</comment>
<dbReference type="RefSeq" id="XP_025389224.1">
    <property type="nucleotide sequence ID" value="XM_025535241.1"/>
</dbReference>
<dbReference type="VEuPathDB" id="FungiDB:BO83DRAFT_425978"/>
<evidence type="ECO:0000259" key="1">
    <source>
        <dbReference type="Pfam" id="PF00155"/>
    </source>
</evidence>
<dbReference type="InterPro" id="IPR004839">
    <property type="entry name" value="Aminotransferase_I/II_large"/>
</dbReference>
<dbReference type="GO" id="GO:0030170">
    <property type="term" value="F:pyridoxal phosphate binding"/>
    <property type="evidence" value="ECO:0007669"/>
    <property type="project" value="InterPro"/>
</dbReference>
<proteinExistence type="predicted"/>
<protein>
    <recommendedName>
        <fullName evidence="1">Aminotransferase class I/classII large domain-containing protein</fullName>
    </recommendedName>
</protein>
<dbReference type="GeneID" id="37057203"/>
<dbReference type="OrthoDB" id="7042322at2759"/>
<sequence length="188" mass="20656">MEITSARGRALAAQKPAFLDVLGDLWDAQSNPEGIVNLGLAENTLMHAEMMEFVNSNAQFDAHVLTYGDGFTPQTALYPCDIAVTSGVSNALECCAWALADPGDYILVGRPYFNAFKTIFGSRPQIGLLEVAFGTTDPFSITAINEYERTYAEAERKGLQIATEASARRNGAYDLPERRCRWATYKDL</sequence>